<dbReference type="InterPro" id="IPR008979">
    <property type="entry name" value="Galactose-bd-like_sf"/>
</dbReference>
<feature type="domain" description="Sialate O-acetylesterase" evidence="3">
    <location>
        <begin position="425"/>
        <end position="544"/>
    </location>
</feature>
<protein>
    <submittedName>
        <fullName evidence="4">9-O-acetylesterase</fullName>
    </submittedName>
</protein>
<dbReference type="Gene3D" id="2.60.120.260">
    <property type="entry name" value="Galactose-binding domain-like"/>
    <property type="match status" value="1"/>
</dbReference>
<dbReference type="PANTHER" id="PTHR22901">
    <property type="entry name" value="SIALATE O-ACETYLESTERASE"/>
    <property type="match status" value="1"/>
</dbReference>
<feature type="domain" description="Sialate O-acetylesterase" evidence="3">
    <location>
        <begin position="111"/>
        <end position="239"/>
    </location>
</feature>
<dbReference type="InterPro" id="IPR036514">
    <property type="entry name" value="SGNH_hydro_sf"/>
</dbReference>
<evidence type="ECO:0000313" key="4">
    <source>
        <dbReference type="EMBL" id="TCD00082.1"/>
    </source>
</evidence>
<dbReference type="EMBL" id="SJSL01000004">
    <property type="protein sequence ID" value="TCD00082.1"/>
    <property type="molecule type" value="Genomic_DNA"/>
</dbReference>
<accession>A0A4R0NHM0</accession>
<dbReference type="InterPro" id="IPR013783">
    <property type="entry name" value="Ig-like_fold"/>
</dbReference>
<feature type="signal peptide" evidence="2">
    <location>
        <begin position="1"/>
        <end position="26"/>
    </location>
</feature>
<proteinExistence type="predicted"/>
<keyword evidence="2" id="KW-0732">Signal</keyword>
<dbReference type="AlphaFoldDB" id="A0A4R0NHM0"/>
<gene>
    <name evidence="4" type="ORF">EZ437_15300</name>
</gene>
<dbReference type="InterPro" id="IPR005181">
    <property type="entry name" value="SASA"/>
</dbReference>
<organism evidence="4 5">
    <name type="scientific">Pedobacter psychroterrae</name>
    <dbReference type="NCBI Taxonomy" id="2530453"/>
    <lineage>
        <taxon>Bacteria</taxon>
        <taxon>Pseudomonadati</taxon>
        <taxon>Bacteroidota</taxon>
        <taxon>Sphingobacteriia</taxon>
        <taxon>Sphingobacteriales</taxon>
        <taxon>Sphingobacteriaceae</taxon>
        <taxon>Pedobacter</taxon>
    </lineage>
</organism>
<dbReference type="PANTHER" id="PTHR22901:SF0">
    <property type="entry name" value="SIALATE O-ACETYLESTERASE"/>
    <property type="match status" value="1"/>
</dbReference>
<comment type="caution">
    <text evidence="4">The sequence shown here is derived from an EMBL/GenBank/DDBJ whole genome shotgun (WGS) entry which is preliminary data.</text>
</comment>
<dbReference type="RefSeq" id="WP_131596937.1">
    <property type="nucleotide sequence ID" value="NZ_SJSL01000004.1"/>
</dbReference>
<keyword evidence="1" id="KW-0378">Hydrolase</keyword>
<dbReference type="Gene3D" id="3.40.50.1110">
    <property type="entry name" value="SGNH hydrolase"/>
    <property type="match status" value="2"/>
</dbReference>
<dbReference type="GO" id="GO:0001681">
    <property type="term" value="F:sialate O-acetylesterase activity"/>
    <property type="evidence" value="ECO:0007669"/>
    <property type="project" value="InterPro"/>
</dbReference>
<evidence type="ECO:0000259" key="3">
    <source>
        <dbReference type="Pfam" id="PF03629"/>
    </source>
</evidence>
<dbReference type="SUPFAM" id="SSF52266">
    <property type="entry name" value="SGNH hydrolase"/>
    <property type="match status" value="1"/>
</dbReference>
<dbReference type="Proteomes" id="UP000293347">
    <property type="component" value="Unassembled WGS sequence"/>
</dbReference>
<dbReference type="Gene3D" id="2.60.40.10">
    <property type="entry name" value="Immunoglobulins"/>
    <property type="match status" value="1"/>
</dbReference>
<feature type="chain" id="PRO_5020199646" evidence="2">
    <location>
        <begin position="27"/>
        <end position="661"/>
    </location>
</feature>
<evidence type="ECO:0000313" key="5">
    <source>
        <dbReference type="Proteomes" id="UP000293347"/>
    </source>
</evidence>
<dbReference type="GO" id="GO:0005975">
    <property type="term" value="P:carbohydrate metabolic process"/>
    <property type="evidence" value="ECO:0007669"/>
    <property type="project" value="TreeGrafter"/>
</dbReference>
<evidence type="ECO:0000256" key="2">
    <source>
        <dbReference type="SAM" id="SignalP"/>
    </source>
</evidence>
<dbReference type="SUPFAM" id="SSF49785">
    <property type="entry name" value="Galactose-binding domain-like"/>
    <property type="match status" value="1"/>
</dbReference>
<dbReference type="InterPro" id="IPR039329">
    <property type="entry name" value="SIAE"/>
</dbReference>
<name>A0A4R0NHM0_9SPHI</name>
<reference evidence="4 5" key="1">
    <citation type="submission" date="2019-02" db="EMBL/GenBank/DDBJ databases">
        <title>Pedobacter sp. RP-1-14 sp. nov., isolated from Arctic soil.</title>
        <authorList>
            <person name="Dahal R.H."/>
        </authorList>
    </citation>
    <scope>NUCLEOTIDE SEQUENCE [LARGE SCALE GENOMIC DNA]</scope>
    <source>
        <strain evidence="4 5">RP-1-14</strain>
    </source>
</reference>
<keyword evidence="5" id="KW-1185">Reference proteome</keyword>
<dbReference type="Pfam" id="PF03629">
    <property type="entry name" value="SASA"/>
    <property type="match status" value="2"/>
</dbReference>
<sequence length="661" mass="71983">MNIKRTKLLSGGLLLGSLFLHTLAEAKVVLPSVFSDNMVFQQKTNAPIWGKADAGKTITIKSSWNGKTYTGKADANGNFKVMLATPAYGGPYSVTISDGETTTLNNVLIGDVWICSGQSNMEQPLAGWGKVINYEQEIKDANYPKIRLLQGVHVTSNTPLDDAKVTNGGWTECNPKYIAEFSAVAYFFAREVTKKTGIPIGLIHTSWGGTIAEAWTSAETLNKLPDFVEAVKQIQNADKGTGTMEQKLAAWSQQVMAKDAGIVQGKPLWVASSTDVASWKTMSLPVLWEDAGMSDFDGVVWFRKNITIPQSWEGKSVKVNLGAIDDNDVTFFDGEKIGNTEGFNVPRSYTISGNKVKAGTYALVVRIFDGAGSGGIYPDNNNMSIVAEDGPVISLNGDWKYQIGLSMKDVPPPPAASDGPNRTTVLYNAMIHPYIQFPIKGAIWYQGESNAGRANQYRTLFPAMITDWRTKWGIGDFPFYFVQLANFMAPTAQPVNSEWAELRDAQKQTLSLKNTGMAVIIDAGEEKDIHPKNKQDVGIRLAYAALAKTYGLKIPFSGPVYQSQQISGKTITLSFTSTDGGLKIKNGTELKGFEIAGADQKFHWANATIQGNKVIVSSDEVASPVAVRYAWANNPPSTLYNGADLPASPFKTDNWRDITAK</sequence>
<evidence type="ECO:0000256" key="1">
    <source>
        <dbReference type="ARBA" id="ARBA00022801"/>
    </source>
</evidence>
<dbReference type="OrthoDB" id="9816001at2"/>